<sequence length="244" mass="27863">MSTNDHIDSVDMSGLCMNERYSDVEFLVEEQRLPAHRYILAERSEYFRAMLYGNLSESKEREIRLEVPVSAFKLILGYIYTGKLPLSLLDVDVIMDVLELAHLYGLLNVEAAIRKHLQQNLAPSNVCTILDAARRHSMDELTEECLKFMDRNACILLEESSFERLSKESLGEVLQRNTFCAPEVQIFQTVCKWSLFNPSADIKAVISNVRLSLMSVHELLHVVRPTGIFEPDQILDAIDEAVKK</sequence>
<accession>A0A3B0J6G9</accession>
<feature type="domain" description="BTB" evidence="1">
    <location>
        <begin position="22"/>
        <end position="88"/>
    </location>
</feature>
<dbReference type="SMART" id="SM00225">
    <property type="entry name" value="BTB"/>
    <property type="match status" value="1"/>
</dbReference>
<dbReference type="EMBL" id="OUUW01000002">
    <property type="protein sequence ID" value="SPP77587.1"/>
    <property type="molecule type" value="Genomic_DNA"/>
</dbReference>
<dbReference type="PANTHER" id="PTHR46306">
    <property type="entry name" value="BTB/POZ DOMAIN-CONTAINING PROTEIN 9"/>
    <property type="match status" value="1"/>
</dbReference>
<evidence type="ECO:0000313" key="2">
    <source>
        <dbReference type="EMBL" id="SPP77587.1"/>
    </source>
</evidence>
<organism evidence="2 3">
    <name type="scientific">Drosophila guanche</name>
    <name type="common">Fruit fly</name>
    <dbReference type="NCBI Taxonomy" id="7266"/>
    <lineage>
        <taxon>Eukaryota</taxon>
        <taxon>Metazoa</taxon>
        <taxon>Ecdysozoa</taxon>
        <taxon>Arthropoda</taxon>
        <taxon>Hexapoda</taxon>
        <taxon>Insecta</taxon>
        <taxon>Pterygota</taxon>
        <taxon>Neoptera</taxon>
        <taxon>Endopterygota</taxon>
        <taxon>Diptera</taxon>
        <taxon>Brachycera</taxon>
        <taxon>Muscomorpha</taxon>
        <taxon>Ephydroidea</taxon>
        <taxon>Drosophilidae</taxon>
        <taxon>Drosophila</taxon>
        <taxon>Sophophora</taxon>
    </lineage>
</organism>
<dbReference type="InterPro" id="IPR000210">
    <property type="entry name" value="BTB/POZ_dom"/>
</dbReference>
<dbReference type="PROSITE" id="PS50097">
    <property type="entry name" value="BTB"/>
    <property type="match status" value="1"/>
</dbReference>
<dbReference type="InterPro" id="IPR011333">
    <property type="entry name" value="SKP1/BTB/POZ_sf"/>
</dbReference>
<dbReference type="FunFam" id="1.25.40.420:FF:000005">
    <property type="entry name" value="BTB/POZ domain-containing protein 9"/>
    <property type="match status" value="1"/>
</dbReference>
<evidence type="ECO:0000313" key="3">
    <source>
        <dbReference type="Proteomes" id="UP000268350"/>
    </source>
</evidence>
<dbReference type="STRING" id="7266.A0A3B0J6G9"/>
<keyword evidence="3" id="KW-1185">Reference proteome</keyword>
<dbReference type="OMA" id="KFMDRNA"/>
<proteinExistence type="predicted"/>
<dbReference type="InterPro" id="IPR052407">
    <property type="entry name" value="BTB_POZ_domain_cont_9"/>
</dbReference>
<name>A0A3B0J6G9_DROGU</name>
<gene>
    <name evidence="2" type="ORF">DGUA_6G008292</name>
</gene>
<dbReference type="Proteomes" id="UP000268350">
    <property type="component" value="Unassembled WGS sequence"/>
</dbReference>
<dbReference type="SUPFAM" id="SSF54695">
    <property type="entry name" value="POZ domain"/>
    <property type="match status" value="1"/>
</dbReference>
<dbReference type="GO" id="GO:0048512">
    <property type="term" value="P:circadian behavior"/>
    <property type="evidence" value="ECO:0007669"/>
    <property type="project" value="TreeGrafter"/>
</dbReference>
<evidence type="ECO:0000259" key="1">
    <source>
        <dbReference type="PROSITE" id="PS50097"/>
    </source>
</evidence>
<dbReference type="GO" id="GO:0050804">
    <property type="term" value="P:modulation of chemical synaptic transmission"/>
    <property type="evidence" value="ECO:0007669"/>
    <property type="project" value="TreeGrafter"/>
</dbReference>
<reference evidence="3" key="1">
    <citation type="submission" date="2018-01" db="EMBL/GenBank/DDBJ databases">
        <authorList>
            <person name="Alioto T."/>
            <person name="Alioto T."/>
        </authorList>
    </citation>
    <scope>NUCLEOTIDE SEQUENCE [LARGE SCALE GENOMIC DNA]</scope>
</reference>
<dbReference type="OrthoDB" id="6418787at2759"/>
<dbReference type="AlphaFoldDB" id="A0A3B0J6G9"/>
<dbReference type="GO" id="GO:0008344">
    <property type="term" value="P:adult locomotory behavior"/>
    <property type="evidence" value="ECO:0007669"/>
    <property type="project" value="TreeGrafter"/>
</dbReference>
<dbReference type="Pfam" id="PF00651">
    <property type="entry name" value="BTB"/>
    <property type="match status" value="1"/>
</dbReference>
<dbReference type="PANTHER" id="PTHR46306:SF1">
    <property type="entry name" value="BTB_POZ DOMAIN-CONTAINING PROTEIN 9"/>
    <property type="match status" value="1"/>
</dbReference>
<dbReference type="Gene3D" id="3.30.710.10">
    <property type="entry name" value="Potassium Channel Kv1.1, Chain A"/>
    <property type="match status" value="1"/>
</dbReference>
<dbReference type="GO" id="GO:0005737">
    <property type="term" value="C:cytoplasm"/>
    <property type="evidence" value="ECO:0007669"/>
    <property type="project" value="TreeGrafter"/>
</dbReference>
<dbReference type="Pfam" id="PF07707">
    <property type="entry name" value="BACK"/>
    <property type="match status" value="1"/>
</dbReference>
<dbReference type="InterPro" id="IPR011705">
    <property type="entry name" value="BACK"/>
</dbReference>
<dbReference type="Gene3D" id="1.25.40.420">
    <property type="match status" value="1"/>
</dbReference>
<protein>
    <submittedName>
        <fullName evidence="2">Blast:BTB/POZ domain-containing protein 9</fullName>
    </submittedName>
</protein>
<dbReference type="SMART" id="SM00875">
    <property type="entry name" value="BACK"/>
    <property type="match status" value="1"/>
</dbReference>